<reference evidence="5" key="1">
    <citation type="journal article" date="2019" name="Int. J. Syst. Evol. Microbiol.">
        <title>The Global Catalogue of Microorganisms (GCM) 10K type strain sequencing project: providing services to taxonomists for standard genome sequencing and annotation.</title>
        <authorList>
            <consortium name="The Broad Institute Genomics Platform"/>
            <consortium name="The Broad Institute Genome Sequencing Center for Infectious Disease"/>
            <person name="Wu L."/>
            <person name="Ma J."/>
        </authorList>
    </citation>
    <scope>NUCLEOTIDE SEQUENCE [LARGE SCALE GENOMIC DNA]</scope>
    <source>
        <strain evidence="5">CCUG 58127</strain>
    </source>
</reference>
<evidence type="ECO:0000313" key="5">
    <source>
        <dbReference type="Proteomes" id="UP001596298"/>
    </source>
</evidence>
<dbReference type="Gene3D" id="1.20.120.530">
    <property type="entry name" value="GntR ligand-binding domain-like"/>
    <property type="match status" value="1"/>
</dbReference>
<dbReference type="Proteomes" id="UP001596298">
    <property type="component" value="Unassembled WGS sequence"/>
</dbReference>
<dbReference type="SUPFAM" id="SSF48008">
    <property type="entry name" value="GntR ligand-binding domain-like"/>
    <property type="match status" value="1"/>
</dbReference>
<comment type="caution">
    <text evidence="4">The sequence shown here is derived from an EMBL/GenBank/DDBJ whole genome shotgun (WGS) entry which is preliminary data.</text>
</comment>
<dbReference type="InterPro" id="IPR008920">
    <property type="entry name" value="TF_FadR/GntR_C"/>
</dbReference>
<dbReference type="EMBL" id="JBHSWH010000001">
    <property type="protein sequence ID" value="MFC6704482.1"/>
    <property type="molecule type" value="Genomic_DNA"/>
</dbReference>
<evidence type="ECO:0000256" key="3">
    <source>
        <dbReference type="ARBA" id="ARBA00023163"/>
    </source>
</evidence>
<keyword evidence="3" id="KW-0804">Transcription</keyword>
<evidence type="ECO:0008006" key="6">
    <source>
        <dbReference type="Google" id="ProtNLM"/>
    </source>
</evidence>
<dbReference type="RefSeq" id="WP_382398755.1">
    <property type="nucleotide sequence ID" value="NZ_JBHSWH010000001.1"/>
</dbReference>
<evidence type="ECO:0000313" key="4">
    <source>
        <dbReference type="EMBL" id="MFC6704482.1"/>
    </source>
</evidence>
<keyword evidence="5" id="KW-1185">Reference proteome</keyword>
<evidence type="ECO:0000256" key="1">
    <source>
        <dbReference type="ARBA" id="ARBA00023015"/>
    </source>
</evidence>
<sequence length="101" mass="11113">MALANFPIPDVTVVRVALERLSTRLASDLTIAIRESMRLPNLAGLDALPDWTIARRILRAQHHAVVAAIAEHDAASAVALMEQHIRSAYERMTSLHPDSSH</sequence>
<organism evidence="4 5">
    <name type="scientific">Flexivirga alba</name>
    <dbReference type="NCBI Taxonomy" id="702742"/>
    <lineage>
        <taxon>Bacteria</taxon>
        <taxon>Bacillati</taxon>
        <taxon>Actinomycetota</taxon>
        <taxon>Actinomycetes</taxon>
        <taxon>Micrococcales</taxon>
        <taxon>Dermacoccaceae</taxon>
        <taxon>Flexivirga</taxon>
    </lineage>
</organism>
<proteinExistence type="predicted"/>
<keyword evidence="2" id="KW-0238">DNA-binding</keyword>
<evidence type="ECO:0000256" key="2">
    <source>
        <dbReference type="ARBA" id="ARBA00023125"/>
    </source>
</evidence>
<name>A0ABW2AC89_9MICO</name>
<protein>
    <recommendedName>
        <fullName evidence="6">FCD domain-containing protein</fullName>
    </recommendedName>
</protein>
<keyword evidence="1" id="KW-0805">Transcription regulation</keyword>
<gene>
    <name evidence="4" type="ORF">ACFQDH_04165</name>
</gene>
<accession>A0ABW2AC89</accession>